<gene>
    <name evidence="1" type="ORF">QE152_g32202</name>
</gene>
<name>A0AAW1J095_POPJA</name>
<comment type="caution">
    <text evidence="1">The sequence shown here is derived from an EMBL/GenBank/DDBJ whole genome shotgun (WGS) entry which is preliminary data.</text>
</comment>
<dbReference type="Proteomes" id="UP001458880">
    <property type="component" value="Unassembled WGS sequence"/>
</dbReference>
<keyword evidence="2" id="KW-1185">Reference proteome</keyword>
<protein>
    <submittedName>
        <fullName evidence="1">Uncharacterized protein</fullName>
    </submittedName>
</protein>
<dbReference type="AlphaFoldDB" id="A0AAW1J095"/>
<organism evidence="1 2">
    <name type="scientific">Popillia japonica</name>
    <name type="common">Japanese beetle</name>
    <dbReference type="NCBI Taxonomy" id="7064"/>
    <lineage>
        <taxon>Eukaryota</taxon>
        <taxon>Metazoa</taxon>
        <taxon>Ecdysozoa</taxon>
        <taxon>Arthropoda</taxon>
        <taxon>Hexapoda</taxon>
        <taxon>Insecta</taxon>
        <taxon>Pterygota</taxon>
        <taxon>Neoptera</taxon>
        <taxon>Endopterygota</taxon>
        <taxon>Coleoptera</taxon>
        <taxon>Polyphaga</taxon>
        <taxon>Scarabaeiformia</taxon>
        <taxon>Scarabaeidae</taxon>
        <taxon>Rutelinae</taxon>
        <taxon>Popillia</taxon>
    </lineage>
</organism>
<proteinExistence type="predicted"/>
<reference evidence="1 2" key="1">
    <citation type="journal article" date="2024" name="BMC Genomics">
        <title>De novo assembly and annotation of Popillia japonica's genome with initial clues to its potential as an invasive pest.</title>
        <authorList>
            <person name="Cucini C."/>
            <person name="Boschi S."/>
            <person name="Funari R."/>
            <person name="Cardaioli E."/>
            <person name="Iannotti N."/>
            <person name="Marturano G."/>
            <person name="Paoli F."/>
            <person name="Bruttini M."/>
            <person name="Carapelli A."/>
            <person name="Frati F."/>
            <person name="Nardi F."/>
        </authorList>
    </citation>
    <scope>NUCLEOTIDE SEQUENCE [LARGE SCALE GENOMIC DNA]</scope>
    <source>
        <strain evidence="1">DMR45628</strain>
    </source>
</reference>
<dbReference type="EMBL" id="JASPKY010000465">
    <property type="protein sequence ID" value="KAK9695983.1"/>
    <property type="molecule type" value="Genomic_DNA"/>
</dbReference>
<sequence length="159" mass="18634">MGGVDRHDWLVYRFGYNKLMACFQSSKPNGMSLLEFLRSVAVPYMKITQKPKPNGMSLLEFLRSVAVPYMKITQKPSVDRPRTFSTKVFLDNCLRWLQTKQECEGHDTNVLQFPIRIKHSPAPIKTTILRRNARKQSILMRVYLEWKKFLKNHSNTSNK</sequence>
<accession>A0AAW1J095</accession>
<evidence type="ECO:0000313" key="1">
    <source>
        <dbReference type="EMBL" id="KAK9695983.1"/>
    </source>
</evidence>
<evidence type="ECO:0000313" key="2">
    <source>
        <dbReference type="Proteomes" id="UP001458880"/>
    </source>
</evidence>